<evidence type="ECO:0000313" key="1">
    <source>
        <dbReference type="EMBL" id="GGN58770.1"/>
    </source>
</evidence>
<sequence length="107" mass="11443">MTFKRVKGADAGTGYDGVEPSHRLHSLRDKACVYGVSGQIRRKVHIALHIGREHLCAVRKQLCRDSSAYARSGTGNDGTAAMQPAAHAIFSTSLPVLAPVNSRMKAG</sequence>
<organism evidence="1 2">
    <name type="scientific">Novosphingobium indicum</name>
    <dbReference type="NCBI Taxonomy" id="462949"/>
    <lineage>
        <taxon>Bacteria</taxon>
        <taxon>Pseudomonadati</taxon>
        <taxon>Pseudomonadota</taxon>
        <taxon>Alphaproteobacteria</taxon>
        <taxon>Sphingomonadales</taxon>
        <taxon>Sphingomonadaceae</taxon>
        <taxon>Novosphingobium</taxon>
    </lineage>
</organism>
<reference evidence="2" key="1">
    <citation type="journal article" date="2019" name="Int. J. Syst. Evol. Microbiol.">
        <title>The Global Catalogue of Microorganisms (GCM) 10K type strain sequencing project: providing services to taxonomists for standard genome sequencing and annotation.</title>
        <authorList>
            <consortium name="The Broad Institute Genomics Platform"/>
            <consortium name="The Broad Institute Genome Sequencing Center for Infectious Disease"/>
            <person name="Wu L."/>
            <person name="Ma J."/>
        </authorList>
    </citation>
    <scope>NUCLEOTIDE SEQUENCE [LARGE SCALE GENOMIC DNA]</scope>
    <source>
        <strain evidence="2">CGMCC 1.6784</strain>
    </source>
</reference>
<comment type="caution">
    <text evidence="1">The sequence shown here is derived from an EMBL/GenBank/DDBJ whole genome shotgun (WGS) entry which is preliminary data.</text>
</comment>
<evidence type="ECO:0008006" key="3">
    <source>
        <dbReference type="Google" id="ProtNLM"/>
    </source>
</evidence>
<protein>
    <recommendedName>
        <fullName evidence="3">Transposase</fullName>
    </recommendedName>
</protein>
<name>A0ABQ2JXY7_9SPHN</name>
<dbReference type="EMBL" id="BMLK01000023">
    <property type="protein sequence ID" value="GGN58770.1"/>
    <property type="molecule type" value="Genomic_DNA"/>
</dbReference>
<evidence type="ECO:0000313" key="2">
    <source>
        <dbReference type="Proteomes" id="UP000605099"/>
    </source>
</evidence>
<accession>A0ABQ2JXY7</accession>
<keyword evidence="2" id="KW-1185">Reference proteome</keyword>
<proteinExistence type="predicted"/>
<dbReference type="Proteomes" id="UP000605099">
    <property type="component" value="Unassembled WGS sequence"/>
</dbReference>
<gene>
    <name evidence="1" type="ORF">GCM10011349_38590</name>
</gene>